<evidence type="ECO:0000256" key="6">
    <source>
        <dbReference type="SAM" id="MobiDB-lite"/>
    </source>
</evidence>
<keyword evidence="5 7" id="KW-0472">Membrane</keyword>
<feature type="region of interest" description="Disordered" evidence="6">
    <location>
        <begin position="716"/>
        <end position="764"/>
    </location>
</feature>
<name>A0A974VYY8_9NOCA</name>
<feature type="compositionally biased region" description="Polar residues" evidence="6">
    <location>
        <begin position="754"/>
        <end position="764"/>
    </location>
</feature>
<feature type="transmembrane region" description="Helical" evidence="7">
    <location>
        <begin position="532"/>
        <end position="551"/>
    </location>
</feature>
<evidence type="ECO:0000256" key="1">
    <source>
        <dbReference type="ARBA" id="ARBA00004651"/>
    </source>
</evidence>
<sequence>MARHRRVVLAVWAALLVGCAAAYPMLENRLGAPDFRVKGSESTEVDRLLTTYFPQFGVEQDVIVFQSPTRTADSPEFKTVVDRTLEAAQQVPGVRRVIGPYTGDPGAQISDDRRVAIAVVGLDGDTPQRATVAEQLQSVVQGGNTGDVDAAVTGYSPVQNDVTEIQNADVQGAETIGIPVALVLLVLALGALVAAIVPIGVAVAGLLVAVGVMLAMSTLTTFDSLVVSMATMIGIGVGIDYAMFIVSRFREELARAGVTRRDSRPEIADAVGRSLMTTGKTIIASGLIVMISLCSLVVMQAPIFRGIALAVATAVVSTLIVSLTLLPALLATLGPAVNRGALPQRMRAAESTPADPGKSGRWARWAYAMMARPVMFGGLAVAVLVLAAMPIFGIRYGLDMGTSALEDTPAGRASTALTANFPPGSLSPIEIVATGPGETPLTAEGVARIDQLVGGVARDDRVDAVLPAQEGAGRLLISVVPRVPFDSMVAGELVRDLRAAADNSARDGGPVILIGGSTAEFVDISDEMTTKLPLVIALVLGSSLVFLIAAFRSLVLPVKAIAMNLLATGAALGITVAVFQWGIGESLLDFVSPGFLQVYLPTVVFVILFGLSMDYEVFLIGRMREYWESSHDNQYSVAAGITHTARPITAAAAIMVVVFGSFVTADVLELKQLGLALAVAVAIDAVIVRLVLVPALMRLFGKWNWWFPHRRTQVSSSATTPRRTQVSATSGDGTGPAGEGLGRHRAHLDGAPNEVTSSWLREEE</sequence>
<keyword evidence="3 7" id="KW-0812">Transmembrane</keyword>
<dbReference type="InterPro" id="IPR050545">
    <property type="entry name" value="Mycobact_MmpL"/>
</dbReference>
<feature type="transmembrane region" description="Helical" evidence="7">
    <location>
        <begin position="674"/>
        <end position="701"/>
    </location>
</feature>
<dbReference type="PROSITE" id="PS50156">
    <property type="entry name" value="SSD"/>
    <property type="match status" value="1"/>
</dbReference>
<evidence type="ECO:0000256" key="5">
    <source>
        <dbReference type="ARBA" id="ARBA00023136"/>
    </source>
</evidence>
<reference evidence="9 10" key="2">
    <citation type="journal article" date="2022" name="Arch. Microbiol.">
        <title>Rhodococcus pseudokoreensis sp. nov. isolated from the rhizosphere of young M26 apple rootstocks.</title>
        <authorList>
            <person name="Kampfer P."/>
            <person name="Glaeser S.P."/>
            <person name="Blom J."/>
            <person name="Wolf J."/>
            <person name="Benning S."/>
            <person name="Schloter M."/>
            <person name="Neumann-Schaal M."/>
        </authorList>
    </citation>
    <scope>NUCLEOTIDE SEQUENCE [LARGE SCALE GENOMIC DNA]</scope>
    <source>
        <strain evidence="9 10">R79</strain>
    </source>
</reference>
<organism evidence="9 10">
    <name type="scientific">Rhodococcus pseudokoreensis</name>
    <dbReference type="NCBI Taxonomy" id="2811421"/>
    <lineage>
        <taxon>Bacteria</taxon>
        <taxon>Bacillati</taxon>
        <taxon>Actinomycetota</taxon>
        <taxon>Actinomycetes</taxon>
        <taxon>Mycobacteriales</taxon>
        <taxon>Nocardiaceae</taxon>
        <taxon>Rhodococcus</taxon>
    </lineage>
</organism>
<dbReference type="PANTHER" id="PTHR33406">
    <property type="entry name" value="MEMBRANE PROTEIN MJ1562-RELATED"/>
    <property type="match status" value="1"/>
</dbReference>
<evidence type="ECO:0000256" key="4">
    <source>
        <dbReference type="ARBA" id="ARBA00022989"/>
    </source>
</evidence>
<proteinExistence type="predicted"/>
<dbReference type="Gene3D" id="1.20.1640.10">
    <property type="entry name" value="Multidrug efflux transporter AcrB transmembrane domain"/>
    <property type="match status" value="2"/>
</dbReference>
<dbReference type="InterPro" id="IPR004869">
    <property type="entry name" value="MMPL_dom"/>
</dbReference>
<evidence type="ECO:0000256" key="2">
    <source>
        <dbReference type="ARBA" id="ARBA00022475"/>
    </source>
</evidence>
<feature type="domain" description="SSD" evidence="8">
    <location>
        <begin position="195"/>
        <end position="332"/>
    </location>
</feature>
<feature type="transmembrane region" description="Helical" evidence="7">
    <location>
        <begin position="307"/>
        <end position="337"/>
    </location>
</feature>
<dbReference type="SUPFAM" id="SSF82866">
    <property type="entry name" value="Multidrug efflux transporter AcrB transmembrane domain"/>
    <property type="match status" value="2"/>
</dbReference>
<reference evidence="9 10" key="1">
    <citation type="journal article" date="2021" name="Microbiol. Resour. Announc.">
        <title>Complete Genome Sequences of Two Rhodococcus sp. Strains with Large and Linear Chromosomes, Isolated from Apple Rhizosphere.</title>
        <authorList>
            <person name="Benning S."/>
            <person name="Brugnone N."/>
            <person name="Siani R."/>
            <person name="Kublik S."/>
            <person name="Schloter M."/>
            <person name="Rad V."/>
        </authorList>
    </citation>
    <scope>NUCLEOTIDE SEQUENCE [LARGE SCALE GENOMIC DNA]</scope>
    <source>
        <strain evidence="9 10">R79</strain>
    </source>
</reference>
<accession>A0A974VYY8</accession>
<dbReference type="Proteomes" id="UP000662986">
    <property type="component" value="Plasmid unnamed4"/>
</dbReference>
<keyword evidence="2" id="KW-1003">Cell membrane</keyword>
<comment type="subcellular location">
    <subcellularLocation>
        <location evidence="1">Cell membrane</location>
        <topology evidence="1">Multi-pass membrane protein</topology>
    </subcellularLocation>
</comment>
<feature type="transmembrane region" description="Helical" evidence="7">
    <location>
        <begin position="201"/>
        <end position="219"/>
    </location>
</feature>
<keyword evidence="4 7" id="KW-1133">Transmembrane helix</keyword>
<feature type="transmembrane region" description="Helical" evidence="7">
    <location>
        <begin position="225"/>
        <end position="246"/>
    </location>
</feature>
<dbReference type="PANTHER" id="PTHR33406:SF13">
    <property type="entry name" value="MEMBRANE PROTEIN YDFJ"/>
    <property type="match status" value="1"/>
</dbReference>
<geneLocation type="plasmid" evidence="9 10">
    <name>unnamed4</name>
</geneLocation>
<protein>
    <submittedName>
        <fullName evidence="9">MMPL family transporter</fullName>
    </submittedName>
</protein>
<feature type="compositionally biased region" description="Polar residues" evidence="6">
    <location>
        <begin position="716"/>
        <end position="731"/>
    </location>
</feature>
<feature type="transmembrane region" description="Helical" evidence="7">
    <location>
        <begin position="282"/>
        <end position="301"/>
    </location>
</feature>
<gene>
    <name evidence="9" type="ORF">JWS13_02950</name>
</gene>
<evidence type="ECO:0000259" key="8">
    <source>
        <dbReference type="PROSITE" id="PS50156"/>
    </source>
</evidence>
<evidence type="ECO:0000313" key="10">
    <source>
        <dbReference type="Proteomes" id="UP000662986"/>
    </source>
</evidence>
<keyword evidence="10" id="KW-1185">Reference proteome</keyword>
<dbReference type="PROSITE" id="PS51257">
    <property type="entry name" value="PROKAR_LIPOPROTEIN"/>
    <property type="match status" value="1"/>
</dbReference>
<feature type="transmembrane region" description="Helical" evidence="7">
    <location>
        <begin position="374"/>
        <end position="398"/>
    </location>
</feature>
<evidence type="ECO:0000256" key="7">
    <source>
        <dbReference type="SAM" id="Phobius"/>
    </source>
</evidence>
<dbReference type="Pfam" id="PF03176">
    <property type="entry name" value="MMPL"/>
    <property type="match status" value="2"/>
</dbReference>
<feature type="transmembrane region" description="Helical" evidence="7">
    <location>
        <begin position="648"/>
        <end position="668"/>
    </location>
</feature>
<keyword evidence="9" id="KW-0614">Plasmid</keyword>
<evidence type="ECO:0000256" key="3">
    <source>
        <dbReference type="ARBA" id="ARBA00022692"/>
    </source>
</evidence>
<dbReference type="EMBL" id="CP070615">
    <property type="protein sequence ID" value="QSE87632.1"/>
    <property type="molecule type" value="Genomic_DNA"/>
</dbReference>
<feature type="transmembrane region" description="Helical" evidence="7">
    <location>
        <begin position="595"/>
        <end position="615"/>
    </location>
</feature>
<dbReference type="InterPro" id="IPR000731">
    <property type="entry name" value="SSD"/>
</dbReference>
<evidence type="ECO:0000313" key="9">
    <source>
        <dbReference type="EMBL" id="QSE87632.1"/>
    </source>
</evidence>
<feature type="transmembrane region" description="Helical" evidence="7">
    <location>
        <begin position="563"/>
        <end position="583"/>
    </location>
</feature>
<dbReference type="RefSeq" id="WP_206004413.1">
    <property type="nucleotide sequence ID" value="NZ_CP070615.1"/>
</dbReference>
<feature type="transmembrane region" description="Helical" evidence="7">
    <location>
        <begin position="176"/>
        <end position="194"/>
    </location>
</feature>